<dbReference type="EMBL" id="AXUN02000203">
    <property type="protein sequence ID" value="ETA79654.1"/>
    <property type="molecule type" value="Genomic_DNA"/>
</dbReference>
<dbReference type="Proteomes" id="UP000017747">
    <property type="component" value="Unassembled WGS sequence"/>
</dbReference>
<keyword evidence="1" id="KW-0805">Transcription regulation</keyword>
<keyword evidence="3" id="KW-0804">Transcription</keyword>
<dbReference type="GO" id="GO:0003677">
    <property type="term" value="F:DNA binding"/>
    <property type="evidence" value="ECO:0007669"/>
    <property type="project" value="UniProtKB-KW"/>
</dbReference>
<evidence type="ECO:0000313" key="5">
    <source>
        <dbReference type="EMBL" id="ETA79654.1"/>
    </source>
</evidence>
<dbReference type="InterPro" id="IPR036388">
    <property type="entry name" value="WH-like_DNA-bd_sf"/>
</dbReference>
<dbReference type="SMART" id="SM00347">
    <property type="entry name" value="HTH_MARR"/>
    <property type="match status" value="1"/>
</dbReference>
<dbReference type="Gene3D" id="1.10.10.10">
    <property type="entry name" value="Winged helix-like DNA-binding domain superfamily/Winged helix DNA-binding domain"/>
    <property type="match status" value="1"/>
</dbReference>
<dbReference type="GO" id="GO:0003700">
    <property type="term" value="F:DNA-binding transcription factor activity"/>
    <property type="evidence" value="ECO:0007669"/>
    <property type="project" value="InterPro"/>
</dbReference>
<dbReference type="PANTHER" id="PTHR42756:SF1">
    <property type="entry name" value="TRANSCRIPTIONAL REPRESSOR OF EMRAB OPERON"/>
    <property type="match status" value="1"/>
</dbReference>
<sequence>MQIDIREDNIFILSSWKFKKMYEKAFYPTTRELQLTQGEIDVLLFLFNNKPLDTAKDIAKYRSISKSMVSKSLDSLLKKGYLSGETDRSDKRSIHLSIEQEAVPKVEKLAEVQKGILRSLFSDITEDEYAVMKRIFNKISDNISKELDENGGKQKWE</sequence>
<protein>
    <submittedName>
        <fullName evidence="5">MarR family transcriptional regulator</fullName>
    </submittedName>
</protein>
<evidence type="ECO:0000256" key="2">
    <source>
        <dbReference type="ARBA" id="ARBA00023125"/>
    </source>
</evidence>
<dbReference type="PROSITE" id="PS50995">
    <property type="entry name" value="HTH_MARR_2"/>
    <property type="match status" value="1"/>
</dbReference>
<dbReference type="OrthoDB" id="9795441at2"/>
<dbReference type="PRINTS" id="PR00598">
    <property type="entry name" value="HTHMARR"/>
</dbReference>
<evidence type="ECO:0000256" key="1">
    <source>
        <dbReference type="ARBA" id="ARBA00023015"/>
    </source>
</evidence>
<dbReference type="InterPro" id="IPR036390">
    <property type="entry name" value="WH_DNA-bd_sf"/>
</dbReference>
<organism evidence="5 6">
    <name type="scientific">Youngiibacter fragilis 232.1</name>
    <dbReference type="NCBI Taxonomy" id="994573"/>
    <lineage>
        <taxon>Bacteria</taxon>
        <taxon>Bacillati</taxon>
        <taxon>Bacillota</taxon>
        <taxon>Clostridia</taxon>
        <taxon>Eubacteriales</taxon>
        <taxon>Clostridiaceae</taxon>
        <taxon>Youngiibacter</taxon>
    </lineage>
</organism>
<accession>V7I3A4</accession>
<feature type="domain" description="HTH marR-type" evidence="4">
    <location>
        <begin position="1"/>
        <end position="141"/>
    </location>
</feature>
<dbReference type="AlphaFoldDB" id="V7I3A4"/>
<comment type="caution">
    <text evidence="5">The sequence shown here is derived from an EMBL/GenBank/DDBJ whole genome shotgun (WGS) entry which is preliminary data.</text>
</comment>
<keyword evidence="2" id="KW-0238">DNA-binding</keyword>
<evidence type="ECO:0000313" key="6">
    <source>
        <dbReference type="Proteomes" id="UP000017747"/>
    </source>
</evidence>
<reference evidence="5 6" key="1">
    <citation type="journal article" date="2014" name="Genome Announc.">
        <title>Genome Sequence of Youngiibacter fragilis, the Type Strain of the Genus Youngiibacter.</title>
        <authorList>
            <person name="Wawrik C.B."/>
            <person name="Callaghan A.V."/>
            <person name="Stamps B.W."/>
            <person name="Wawrik B."/>
        </authorList>
    </citation>
    <scope>NUCLEOTIDE SEQUENCE [LARGE SCALE GENOMIC DNA]</scope>
    <source>
        <strain evidence="5 6">232.1</strain>
    </source>
</reference>
<gene>
    <name evidence="5" type="ORF">T472_0215975</name>
</gene>
<dbReference type="PANTHER" id="PTHR42756">
    <property type="entry name" value="TRANSCRIPTIONAL REGULATOR, MARR"/>
    <property type="match status" value="1"/>
</dbReference>
<evidence type="ECO:0000256" key="3">
    <source>
        <dbReference type="ARBA" id="ARBA00023163"/>
    </source>
</evidence>
<dbReference type="InterPro" id="IPR000835">
    <property type="entry name" value="HTH_MarR-typ"/>
</dbReference>
<proteinExistence type="predicted"/>
<dbReference type="STRING" id="994573.T472_0215975"/>
<keyword evidence="6" id="KW-1185">Reference proteome</keyword>
<dbReference type="RefSeq" id="WP_023383976.1">
    <property type="nucleotide sequence ID" value="NZ_AXUN02000203.1"/>
</dbReference>
<dbReference type="eggNOG" id="COG1846">
    <property type="taxonomic scope" value="Bacteria"/>
</dbReference>
<dbReference type="Pfam" id="PF12802">
    <property type="entry name" value="MarR_2"/>
    <property type="match status" value="1"/>
</dbReference>
<dbReference type="SUPFAM" id="SSF46785">
    <property type="entry name" value="Winged helix' DNA-binding domain"/>
    <property type="match status" value="1"/>
</dbReference>
<evidence type="ECO:0000259" key="4">
    <source>
        <dbReference type="PROSITE" id="PS50995"/>
    </source>
</evidence>
<name>V7I3A4_9CLOT</name>